<dbReference type="Proteomes" id="UP000187321">
    <property type="component" value="Plasmid unnamed2"/>
</dbReference>
<evidence type="ECO:0000313" key="2">
    <source>
        <dbReference type="EMBL" id="APX98499.1"/>
    </source>
</evidence>
<protein>
    <recommendedName>
        <fullName evidence="6">C2H2-type domain-containing protein</fullName>
    </recommendedName>
</protein>
<proteinExistence type="predicted"/>
<dbReference type="RefSeq" id="WP_076584399.1">
    <property type="nucleotide sequence ID" value="NZ_CP019329.1"/>
</dbReference>
<keyword evidence="4" id="KW-1185">Reference proteome</keyword>
<dbReference type="AlphaFoldDB" id="A0A1N7GA68"/>
<name>A0A1N7GA68_9EURY</name>
<evidence type="ECO:0000256" key="1">
    <source>
        <dbReference type="SAM" id="MobiDB-lite"/>
    </source>
</evidence>
<reference evidence="2 5" key="1">
    <citation type="submission" date="2017-01" db="EMBL/GenBank/DDBJ databases">
        <title>Complete genome sequence of Haloterrigena daqingensis type strain (JX313T).</title>
        <authorList>
            <person name="Shuang W."/>
        </authorList>
    </citation>
    <scope>NUCLEOTIDE SEQUENCE [LARGE SCALE GENOMIC DNA]</scope>
    <source>
        <strain evidence="5">JX313</strain>
        <strain evidence="2">JX313T</strain>
        <plasmid evidence="5">Plasmid unnamed2</plasmid>
        <plasmid evidence="2">unnamed2</plasmid>
    </source>
</reference>
<accession>A0A1N7GA68</accession>
<keyword evidence="2" id="KW-0614">Plasmid</keyword>
<evidence type="ECO:0000313" key="5">
    <source>
        <dbReference type="Proteomes" id="UP000187321"/>
    </source>
</evidence>
<reference evidence="3 4" key="2">
    <citation type="submission" date="2017-01" db="EMBL/GenBank/DDBJ databases">
        <authorList>
            <person name="Mah S.A."/>
            <person name="Swanson W.J."/>
            <person name="Moy G.W."/>
            <person name="Vacquier V.D."/>
        </authorList>
    </citation>
    <scope>NUCLEOTIDE SEQUENCE [LARGE SCALE GENOMIC DNA]</scope>
    <source>
        <strain evidence="3 4">CGMCC 1.8909</strain>
    </source>
</reference>
<dbReference type="GeneID" id="30957765"/>
<dbReference type="Proteomes" id="UP000185687">
    <property type="component" value="Unassembled WGS sequence"/>
</dbReference>
<evidence type="ECO:0000313" key="3">
    <source>
        <dbReference type="EMBL" id="SIS09515.1"/>
    </source>
</evidence>
<dbReference type="EMBL" id="CP019329">
    <property type="protein sequence ID" value="APX98499.1"/>
    <property type="molecule type" value="Genomic_DNA"/>
</dbReference>
<dbReference type="EMBL" id="FTNP01000011">
    <property type="protein sequence ID" value="SIS09515.1"/>
    <property type="molecule type" value="Genomic_DNA"/>
</dbReference>
<dbReference type="OrthoDB" id="203027at2157"/>
<gene>
    <name evidence="2" type="ORF">BB347_17440</name>
    <name evidence="3" type="ORF">SAMN05421809_3838</name>
</gene>
<evidence type="ECO:0000313" key="4">
    <source>
        <dbReference type="Proteomes" id="UP000185687"/>
    </source>
</evidence>
<feature type="compositionally biased region" description="Basic and acidic residues" evidence="1">
    <location>
        <begin position="53"/>
        <end position="65"/>
    </location>
</feature>
<geneLocation type="plasmid" evidence="2">
    <name>unnamed2</name>
</geneLocation>
<feature type="region of interest" description="Disordered" evidence="1">
    <location>
        <begin position="1"/>
        <end position="65"/>
    </location>
</feature>
<dbReference type="KEGG" id="hda:BB347_17440"/>
<evidence type="ECO:0008006" key="6">
    <source>
        <dbReference type="Google" id="ProtNLM"/>
    </source>
</evidence>
<sequence length="65" mass="6955">MPDSSVRTFDCPSPDCEYTPGGTAELLEHVNTEHAGEYQRDDWPDTAAGRATRKGDRGGDGGDGE</sequence>
<organism evidence="3 4">
    <name type="scientific">Natronorubrum daqingense</name>
    <dbReference type="NCBI Taxonomy" id="588898"/>
    <lineage>
        <taxon>Archaea</taxon>
        <taxon>Methanobacteriati</taxon>
        <taxon>Methanobacteriota</taxon>
        <taxon>Stenosarchaea group</taxon>
        <taxon>Halobacteria</taxon>
        <taxon>Halobacteriales</taxon>
        <taxon>Natrialbaceae</taxon>
        <taxon>Natronorubrum</taxon>
    </lineage>
</organism>
<feature type="compositionally biased region" description="Basic and acidic residues" evidence="1">
    <location>
        <begin position="26"/>
        <end position="43"/>
    </location>
</feature>